<feature type="active site" description="Charge relay system" evidence="6">
    <location>
        <position position="296"/>
    </location>
</feature>
<feature type="active site" description="Charge relay system" evidence="6">
    <location>
        <position position="138"/>
    </location>
</feature>
<dbReference type="Pfam" id="PF05922">
    <property type="entry name" value="Inhibitor_I9"/>
    <property type="match status" value="1"/>
</dbReference>
<dbReference type="CDD" id="cd07477">
    <property type="entry name" value="Peptidases_S8_Subtilisin_subset"/>
    <property type="match status" value="1"/>
</dbReference>
<dbReference type="PANTHER" id="PTHR43806:SF11">
    <property type="entry name" value="CEREVISIN-RELATED"/>
    <property type="match status" value="1"/>
</dbReference>
<keyword evidence="12" id="KW-1185">Reference proteome</keyword>
<keyword evidence="4 6" id="KW-0378">Hydrolase</keyword>
<dbReference type="KEGG" id="ckl:CKL_0712"/>
<dbReference type="eggNOG" id="COG1404">
    <property type="taxonomic scope" value="Bacteria"/>
</dbReference>
<evidence type="ECO:0000313" key="11">
    <source>
        <dbReference type="EMBL" id="EDK32765.1"/>
    </source>
</evidence>
<dbReference type="GO" id="GO:0004252">
    <property type="term" value="F:serine-type endopeptidase activity"/>
    <property type="evidence" value="ECO:0007669"/>
    <property type="project" value="UniProtKB-UniRule"/>
</dbReference>
<dbReference type="GO" id="GO:0006508">
    <property type="term" value="P:proteolysis"/>
    <property type="evidence" value="ECO:0007669"/>
    <property type="project" value="UniProtKB-KW"/>
</dbReference>
<dbReference type="PANTHER" id="PTHR43806">
    <property type="entry name" value="PEPTIDASE S8"/>
    <property type="match status" value="1"/>
</dbReference>
<comment type="similarity">
    <text evidence="1 6 7">Belongs to the peptidase S8 family.</text>
</comment>
<evidence type="ECO:0000259" key="9">
    <source>
        <dbReference type="Pfam" id="PF05922"/>
    </source>
</evidence>
<organism evidence="11 12">
    <name type="scientific">Clostridium kluyveri (strain ATCC 8527 / DSM 555 / NBRC 12016 / NCIMB 10680 / K1)</name>
    <dbReference type="NCBI Taxonomy" id="431943"/>
    <lineage>
        <taxon>Bacteria</taxon>
        <taxon>Bacillati</taxon>
        <taxon>Bacillota</taxon>
        <taxon>Clostridia</taxon>
        <taxon>Eubacteriales</taxon>
        <taxon>Clostridiaceae</taxon>
        <taxon>Clostridium</taxon>
    </lineage>
</organism>
<accession>A5N634</accession>
<dbReference type="STRING" id="431943.CKL_0712"/>
<dbReference type="Gene3D" id="3.30.70.80">
    <property type="entry name" value="Peptidase S8 propeptide/proteinase inhibitor I9"/>
    <property type="match status" value="1"/>
</dbReference>
<keyword evidence="3" id="KW-0479">Metal-binding</keyword>
<keyword evidence="5 6" id="KW-0720">Serine protease</keyword>
<dbReference type="InterPro" id="IPR036852">
    <property type="entry name" value="Peptidase_S8/S53_dom_sf"/>
</dbReference>
<dbReference type="InterPro" id="IPR000209">
    <property type="entry name" value="Peptidase_S8/S53_dom"/>
</dbReference>
<dbReference type="InterPro" id="IPR015500">
    <property type="entry name" value="Peptidase_S8_subtilisin-rel"/>
</dbReference>
<reference evidence="11 12" key="1">
    <citation type="journal article" date="2008" name="Proc. Natl. Acad. Sci. U.S.A.">
        <title>The genome of Clostridium kluyveri, a strict anaerobe with unique metabolic features.</title>
        <authorList>
            <person name="Seedorf H."/>
            <person name="Fricke W.F."/>
            <person name="Veith B."/>
            <person name="Brueggemann H."/>
            <person name="Liesegang H."/>
            <person name="Strittmatter A."/>
            <person name="Miethke M."/>
            <person name="Buckel W."/>
            <person name="Hinderberger J."/>
            <person name="Li F."/>
            <person name="Hagemeier C."/>
            <person name="Thauer R.K."/>
            <person name="Gottschalk G."/>
        </authorList>
    </citation>
    <scope>NUCLEOTIDE SEQUENCE [LARGE SCALE GENOMIC DNA]</scope>
    <source>
        <strain evidence="12">ATCC 8527 / DSM 555 / NCIMB 10680</strain>
    </source>
</reference>
<protein>
    <submittedName>
        <fullName evidence="11">Subtilisin related protease</fullName>
    </submittedName>
</protein>
<dbReference type="PROSITE" id="PS00136">
    <property type="entry name" value="SUBTILASE_ASP"/>
    <property type="match status" value="1"/>
</dbReference>
<dbReference type="InterPro" id="IPR034202">
    <property type="entry name" value="Subtilisin_Carlsberg-like"/>
</dbReference>
<dbReference type="InterPro" id="IPR023827">
    <property type="entry name" value="Peptidase_S8_Asp-AS"/>
</dbReference>
<dbReference type="EMBL" id="CP000673">
    <property type="protein sequence ID" value="EDK32765.1"/>
    <property type="molecule type" value="Genomic_DNA"/>
</dbReference>
<evidence type="ECO:0000259" key="8">
    <source>
        <dbReference type="Pfam" id="PF00082"/>
    </source>
</evidence>
<dbReference type="HOGENOM" id="CLU_011263_15_7_9"/>
<evidence type="ECO:0000256" key="7">
    <source>
        <dbReference type="RuleBase" id="RU003355"/>
    </source>
</evidence>
<evidence type="ECO:0000256" key="1">
    <source>
        <dbReference type="ARBA" id="ARBA00011073"/>
    </source>
</evidence>
<feature type="active site" description="Charge relay system" evidence="6">
    <location>
        <position position="106"/>
    </location>
</feature>
<evidence type="ECO:0000259" key="10">
    <source>
        <dbReference type="Pfam" id="PF13290"/>
    </source>
</evidence>
<dbReference type="SUPFAM" id="SSF52743">
    <property type="entry name" value="Subtilisin-like"/>
    <property type="match status" value="1"/>
</dbReference>
<dbReference type="PROSITE" id="PS00138">
    <property type="entry name" value="SUBTILASE_SER"/>
    <property type="match status" value="1"/>
</dbReference>
<dbReference type="Pfam" id="PF13290">
    <property type="entry name" value="CHB_HEX_C_1"/>
    <property type="match status" value="1"/>
</dbReference>
<evidence type="ECO:0000256" key="3">
    <source>
        <dbReference type="ARBA" id="ARBA00022723"/>
    </source>
</evidence>
<dbReference type="PROSITE" id="PS00137">
    <property type="entry name" value="SUBTILASE_HIS"/>
    <property type="match status" value="1"/>
</dbReference>
<dbReference type="SUPFAM" id="SSF54897">
    <property type="entry name" value="Protease propeptides/inhibitors"/>
    <property type="match status" value="1"/>
</dbReference>
<dbReference type="Gene3D" id="3.40.50.200">
    <property type="entry name" value="Peptidase S8/S53 domain"/>
    <property type="match status" value="1"/>
</dbReference>
<gene>
    <name evidence="11" type="ordered locus">CKL_0712</name>
</gene>
<name>A5N634_CLOK5</name>
<dbReference type="PRINTS" id="PR00723">
    <property type="entry name" value="SUBTILISIN"/>
</dbReference>
<keyword evidence="2 6" id="KW-0645">Protease</keyword>
<feature type="domain" description="GH29D-like beta-sandwich" evidence="10">
    <location>
        <begin position="365"/>
        <end position="397"/>
    </location>
</feature>
<dbReference type="GO" id="GO:0046872">
    <property type="term" value="F:metal ion binding"/>
    <property type="evidence" value="ECO:0007669"/>
    <property type="project" value="UniProtKB-KW"/>
</dbReference>
<evidence type="ECO:0000256" key="4">
    <source>
        <dbReference type="ARBA" id="ARBA00022801"/>
    </source>
</evidence>
<evidence type="ECO:0000256" key="6">
    <source>
        <dbReference type="PROSITE-ProRule" id="PRU01240"/>
    </source>
</evidence>
<feature type="domain" description="Peptidase S8/S53" evidence="8">
    <location>
        <begin position="97"/>
        <end position="344"/>
    </location>
</feature>
<dbReference type="InterPro" id="IPR050131">
    <property type="entry name" value="Peptidase_S8_subtilisin-like"/>
</dbReference>
<dbReference type="Pfam" id="PF00082">
    <property type="entry name" value="Peptidase_S8"/>
    <property type="match status" value="1"/>
</dbReference>
<sequence>MKRYIIKFKTSSTDKNKLISKYDEDFKHQFNNFNAATAEMTPQDISKLKQDSAVDYVEEDYIVKMSTVSSVKSSTSVTNWGIDDINASQAWASGLTGEDIKIAIIDSGIASHSNLTIAGGKNVISDSSSTSYTDENGHGTHVAGIIAAQGLNGGVKGVAPDASIYAVKALDSDGEGYTSDIISGIDWAIQNDMDIISMSLGSDESSTALKNAIDTAYNDGILIVAAAGNDGNTRGTGTNIEYPANYSSVIAVGAVNSNNTRASFSSTGSKLEVSAPGVDIVSTYLNNGYEKMSGTSMSTPFVTGDLALLKQKYPSYTNVQLRQLLDSNIIDPGISGKDSLYGYGLITAPTSTTTTTISTPTASIAAGTYTSSQTVSLSDTTSGVSIYYTLDGTTPTKIPKPTASVPSGSYRTPLIVMLQIKFPNERIFHYFITTIYALMT</sequence>
<dbReference type="Proteomes" id="UP000002411">
    <property type="component" value="Chromosome"/>
</dbReference>
<dbReference type="PROSITE" id="PS51892">
    <property type="entry name" value="SUBTILASE"/>
    <property type="match status" value="1"/>
</dbReference>
<dbReference type="InterPro" id="IPR023828">
    <property type="entry name" value="Peptidase_S8_Ser-AS"/>
</dbReference>
<dbReference type="InterPro" id="IPR059177">
    <property type="entry name" value="GH29D-like_dom"/>
</dbReference>
<dbReference type="RefSeq" id="WP_011989280.1">
    <property type="nucleotide sequence ID" value="NC_009706.1"/>
</dbReference>
<dbReference type="InterPro" id="IPR037045">
    <property type="entry name" value="S8pro/Inhibitor_I9_sf"/>
</dbReference>
<evidence type="ECO:0000256" key="5">
    <source>
        <dbReference type="ARBA" id="ARBA00022825"/>
    </source>
</evidence>
<dbReference type="InterPro" id="IPR010259">
    <property type="entry name" value="S8pro/Inhibitor_I9"/>
</dbReference>
<evidence type="ECO:0000256" key="2">
    <source>
        <dbReference type="ARBA" id="ARBA00022670"/>
    </source>
</evidence>
<dbReference type="AlphaFoldDB" id="A5N634"/>
<feature type="domain" description="Inhibitor I9" evidence="9">
    <location>
        <begin position="20"/>
        <end position="65"/>
    </location>
</feature>
<evidence type="ECO:0000313" key="12">
    <source>
        <dbReference type="Proteomes" id="UP000002411"/>
    </source>
</evidence>
<dbReference type="InterPro" id="IPR022398">
    <property type="entry name" value="Peptidase_S8_His-AS"/>
</dbReference>
<proteinExistence type="inferred from homology"/>